<proteinExistence type="predicted"/>
<dbReference type="Proteomes" id="UP001187192">
    <property type="component" value="Unassembled WGS sequence"/>
</dbReference>
<reference evidence="2" key="1">
    <citation type="submission" date="2023-07" db="EMBL/GenBank/DDBJ databases">
        <title>draft genome sequence of fig (Ficus carica).</title>
        <authorList>
            <person name="Takahashi T."/>
            <person name="Nishimura K."/>
        </authorList>
    </citation>
    <scope>NUCLEOTIDE SEQUENCE</scope>
</reference>
<gene>
    <name evidence="2" type="ORF">TIFTF001_000130</name>
</gene>
<dbReference type="EMBL" id="BTGU01000001">
    <property type="protein sequence ID" value="GMN23458.1"/>
    <property type="molecule type" value="Genomic_DNA"/>
</dbReference>
<name>A0AA87ZC00_FICCA</name>
<evidence type="ECO:0000313" key="2">
    <source>
        <dbReference type="EMBL" id="GMN23458.1"/>
    </source>
</evidence>
<evidence type="ECO:0000313" key="3">
    <source>
        <dbReference type="Proteomes" id="UP001187192"/>
    </source>
</evidence>
<keyword evidence="3" id="KW-1185">Reference proteome</keyword>
<evidence type="ECO:0000256" key="1">
    <source>
        <dbReference type="SAM" id="MobiDB-lite"/>
    </source>
</evidence>
<feature type="region of interest" description="Disordered" evidence="1">
    <location>
        <begin position="57"/>
        <end position="80"/>
    </location>
</feature>
<dbReference type="AlphaFoldDB" id="A0AA87ZC00"/>
<comment type="caution">
    <text evidence="2">The sequence shown here is derived from an EMBL/GenBank/DDBJ whole genome shotgun (WGS) entry which is preliminary data.</text>
</comment>
<protein>
    <submittedName>
        <fullName evidence="2">Uncharacterized protein</fullName>
    </submittedName>
</protein>
<organism evidence="2 3">
    <name type="scientific">Ficus carica</name>
    <name type="common">Common fig</name>
    <dbReference type="NCBI Taxonomy" id="3494"/>
    <lineage>
        <taxon>Eukaryota</taxon>
        <taxon>Viridiplantae</taxon>
        <taxon>Streptophyta</taxon>
        <taxon>Embryophyta</taxon>
        <taxon>Tracheophyta</taxon>
        <taxon>Spermatophyta</taxon>
        <taxon>Magnoliopsida</taxon>
        <taxon>eudicotyledons</taxon>
        <taxon>Gunneridae</taxon>
        <taxon>Pentapetalae</taxon>
        <taxon>rosids</taxon>
        <taxon>fabids</taxon>
        <taxon>Rosales</taxon>
        <taxon>Moraceae</taxon>
        <taxon>Ficeae</taxon>
        <taxon>Ficus</taxon>
    </lineage>
</organism>
<sequence>MAACLSWTSDKVAIARLIAIPSYAMMESAVSHSWSSDKVAIFSPPRSNCGCNLITTDGMPNEEDDDKARLATATSQSQQG</sequence>
<accession>A0AA87ZC00</accession>